<reference evidence="1 2" key="1">
    <citation type="submission" date="2020-03" db="EMBL/GenBank/DDBJ databases">
        <title>Dissostichus mawsoni Genome sequencing and assembly.</title>
        <authorList>
            <person name="Park H."/>
        </authorList>
    </citation>
    <scope>NUCLEOTIDE SEQUENCE [LARGE SCALE GENOMIC DNA]</scope>
    <source>
        <strain evidence="1">DM0001</strain>
        <tissue evidence="1">Muscle</tissue>
    </source>
</reference>
<dbReference type="OrthoDB" id="10551010at2759"/>
<evidence type="ECO:0000313" key="1">
    <source>
        <dbReference type="EMBL" id="KAF3846745.1"/>
    </source>
</evidence>
<keyword evidence="2" id="KW-1185">Reference proteome</keyword>
<organism evidence="1 2">
    <name type="scientific">Dissostichus mawsoni</name>
    <name type="common">Antarctic cod</name>
    <dbReference type="NCBI Taxonomy" id="36200"/>
    <lineage>
        <taxon>Eukaryota</taxon>
        <taxon>Metazoa</taxon>
        <taxon>Chordata</taxon>
        <taxon>Craniata</taxon>
        <taxon>Vertebrata</taxon>
        <taxon>Euteleostomi</taxon>
        <taxon>Actinopterygii</taxon>
        <taxon>Neopterygii</taxon>
        <taxon>Teleostei</taxon>
        <taxon>Neoteleostei</taxon>
        <taxon>Acanthomorphata</taxon>
        <taxon>Eupercaria</taxon>
        <taxon>Perciformes</taxon>
        <taxon>Notothenioidei</taxon>
        <taxon>Nototheniidae</taxon>
        <taxon>Dissostichus</taxon>
    </lineage>
</organism>
<name>A0A7J5YBF0_DISMA</name>
<evidence type="ECO:0000313" key="2">
    <source>
        <dbReference type="Proteomes" id="UP000518266"/>
    </source>
</evidence>
<dbReference type="EMBL" id="JAAKFY010000014">
    <property type="protein sequence ID" value="KAF3846745.1"/>
    <property type="molecule type" value="Genomic_DNA"/>
</dbReference>
<sequence>MLPCVHGNKCSQLSGVVVRFVLEPAPCSLIGSAKIFHPLLIMSTTSHNFFGDRNEVPDLLKSLAEYPFCFADFVDTGSSQLTEDTLFTRVVTVANL</sequence>
<gene>
    <name evidence="1" type="ORF">F7725_003823</name>
</gene>
<comment type="caution">
    <text evidence="1">The sequence shown here is derived from an EMBL/GenBank/DDBJ whole genome shotgun (WGS) entry which is preliminary data.</text>
</comment>
<accession>A0A7J5YBF0</accession>
<proteinExistence type="predicted"/>
<dbReference type="AlphaFoldDB" id="A0A7J5YBF0"/>
<dbReference type="Proteomes" id="UP000518266">
    <property type="component" value="Unassembled WGS sequence"/>
</dbReference>
<protein>
    <submittedName>
        <fullName evidence="1">Uncharacterized protein</fullName>
    </submittedName>
</protein>